<evidence type="ECO:0000256" key="1">
    <source>
        <dbReference type="ARBA" id="ARBA00004196"/>
    </source>
</evidence>
<evidence type="ECO:0000313" key="6">
    <source>
        <dbReference type="EMBL" id="MBB6072662.1"/>
    </source>
</evidence>
<keyword evidence="4" id="KW-0732">Signal</keyword>
<feature type="domain" description="Periplasmic binding protein" evidence="5">
    <location>
        <begin position="45"/>
        <end position="304"/>
    </location>
</feature>
<dbReference type="PANTHER" id="PTHR30036:SF7">
    <property type="entry name" value="ABC TRANSPORTER PERIPLASMIC-BINDING PROTEIN YPHF"/>
    <property type="match status" value="1"/>
</dbReference>
<comment type="subcellular location">
    <subcellularLocation>
        <location evidence="1">Cell envelope</location>
    </subcellularLocation>
</comment>
<dbReference type="Proteomes" id="UP000582837">
    <property type="component" value="Unassembled WGS sequence"/>
</dbReference>
<dbReference type="EMBL" id="JACHIA010000017">
    <property type="protein sequence ID" value="MBB6072662.1"/>
    <property type="molecule type" value="Genomic_DNA"/>
</dbReference>
<accession>A0A841H3Y6</accession>
<dbReference type="Pfam" id="PF13407">
    <property type="entry name" value="Peripla_BP_4"/>
    <property type="match status" value="1"/>
</dbReference>
<comment type="similarity">
    <text evidence="2">Belongs to the bacterial solute-binding protein 2 family.</text>
</comment>
<dbReference type="GO" id="GO:0030288">
    <property type="term" value="C:outer membrane-bounded periplasmic space"/>
    <property type="evidence" value="ECO:0007669"/>
    <property type="project" value="TreeGrafter"/>
</dbReference>
<evidence type="ECO:0000256" key="2">
    <source>
        <dbReference type="ARBA" id="ARBA00007639"/>
    </source>
</evidence>
<dbReference type="InterPro" id="IPR028082">
    <property type="entry name" value="Peripla_BP_I"/>
</dbReference>
<dbReference type="SUPFAM" id="SSF53822">
    <property type="entry name" value="Periplasmic binding protein-like I"/>
    <property type="match status" value="1"/>
</dbReference>
<dbReference type="InterPro" id="IPR050555">
    <property type="entry name" value="Bact_Solute-Bind_Prot2"/>
</dbReference>
<dbReference type="GO" id="GO:0030246">
    <property type="term" value="F:carbohydrate binding"/>
    <property type="evidence" value="ECO:0007669"/>
    <property type="project" value="TreeGrafter"/>
</dbReference>
<protein>
    <submittedName>
        <fullName evidence="6">Ribose transport system substrate-binding protein</fullName>
    </submittedName>
</protein>
<dbReference type="Gene3D" id="3.40.50.2300">
    <property type="match status" value="2"/>
</dbReference>
<reference evidence="6 7" key="1">
    <citation type="submission" date="2020-08" db="EMBL/GenBank/DDBJ databases">
        <title>Genomic Encyclopedia of Type Strains, Phase IV (KMG-IV): sequencing the most valuable type-strain genomes for metagenomic binning, comparative biology and taxonomic classification.</title>
        <authorList>
            <person name="Goeker M."/>
        </authorList>
    </citation>
    <scope>NUCLEOTIDE SEQUENCE [LARGE SCALE GENOMIC DNA]</scope>
    <source>
        <strain evidence="6 7">DSM 29007</strain>
    </source>
</reference>
<proteinExistence type="inferred from homology"/>
<name>A0A841H3Y6_9BACT</name>
<sequence length="373" mass="38794">MIRKGVVVLAAALLAACGGGGDAGQAKTAEQPKGGAPAGDGTIRIAVIAKSSNNPVFLAARTGAEAAAREISARPGGPKVEIMWLTPPQEDGQVQAQRIGQAVNEGANAVLISASDAGKVAGAIDDAVARGVEVMTFDSDVPQSKRFAFYGVDDIEIGRTVMRELAVQLNERGSVAILAGNQNAPNLQRRAQGVREEAAKHPGIRVVDTFNHIETPQDAAAEVIRVNNAYPEVTGWAMVGGWPLFTQTLLTDLDPARTKVVAVDALPAQLAYVEKGIAPVLVAQPVYQWGYVGVQNIVTKLQGGTVAQRIPMEPVRVTKDNLNQWAAQLRDWGFTDVPARFLTGAPAASAPAQSTAAPAASAPATTAAPAARP</sequence>
<dbReference type="PANTHER" id="PTHR30036">
    <property type="entry name" value="D-XYLOSE-BINDING PERIPLASMIC PROTEIN"/>
    <property type="match status" value="1"/>
</dbReference>
<gene>
    <name evidence="6" type="ORF">HNQ61_004325</name>
</gene>
<feature type="region of interest" description="Disordered" evidence="3">
    <location>
        <begin position="351"/>
        <end position="373"/>
    </location>
</feature>
<dbReference type="AlphaFoldDB" id="A0A841H3Y6"/>
<organism evidence="6 7">
    <name type="scientific">Longimicrobium terrae</name>
    <dbReference type="NCBI Taxonomy" id="1639882"/>
    <lineage>
        <taxon>Bacteria</taxon>
        <taxon>Pseudomonadati</taxon>
        <taxon>Gemmatimonadota</taxon>
        <taxon>Longimicrobiia</taxon>
        <taxon>Longimicrobiales</taxon>
        <taxon>Longimicrobiaceae</taxon>
        <taxon>Longimicrobium</taxon>
    </lineage>
</organism>
<dbReference type="PROSITE" id="PS51257">
    <property type="entry name" value="PROKAR_LIPOPROTEIN"/>
    <property type="match status" value="1"/>
</dbReference>
<feature type="signal peptide" evidence="4">
    <location>
        <begin position="1"/>
        <end position="23"/>
    </location>
</feature>
<evidence type="ECO:0000256" key="3">
    <source>
        <dbReference type="SAM" id="MobiDB-lite"/>
    </source>
</evidence>
<evidence type="ECO:0000259" key="5">
    <source>
        <dbReference type="Pfam" id="PF13407"/>
    </source>
</evidence>
<evidence type="ECO:0000256" key="4">
    <source>
        <dbReference type="SAM" id="SignalP"/>
    </source>
</evidence>
<dbReference type="RefSeq" id="WP_170038893.1">
    <property type="nucleotide sequence ID" value="NZ_JABDTL010000002.1"/>
</dbReference>
<feature type="chain" id="PRO_5032523574" evidence="4">
    <location>
        <begin position="24"/>
        <end position="373"/>
    </location>
</feature>
<comment type="caution">
    <text evidence="6">The sequence shown here is derived from an EMBL/GenBank/DDBJ whole genome shotgun (WGS) entry which is preliminary data.</text>
</comment>
<evidence type="ECO:0000313" key="7">
    <source>
        <dbReference type="Proteomes" id="UP000582837"/>
    </source>
</evidence>
<dbReference type="InterPro" id="IPR025997">
    <property type="entry name" value="SBP_2_dom"/>
</dbReference>
<keyword evidence="7" id="KW-1185">Reference proteome</keyword>